<protein>
    <recommendedName>
        <fullName evidence="5">Mannan endo-1,6-alpha-mannosidase</fullName>
    </recommendedName>
</protein>
<organism evidence="3 4">
    <name type="scientific">Carpinus fangiana</name>
    <dbReference type="NCBI Taxonomy" id="176857"/>
    <lineage>
        <taxon>Eukaryota</taxon>
        <taxon>Viridiplantae</taxon>
        <taxon>Streptophyta</taxon>
        <taxon>Embryophyta</taxon>
        <taxon>Tracheophyta</taxon>
        <taxon>Spermatophyta</taxon>
        <taxon>Magnoliopsida</taxon>
        <taxon>eudicotyledons</taxon>
        <taxon>Gunneridae</taxon>
        <taxon>Pentapetalae</taxon>
        <taxon>rosids</taxon>
        <taxon>fabids</taxon>
        <taxon>Fagales</taxon>
        <taxon>Betulaceae</taxon>
        <taxon>Carpinus</taxon>
    </lineage>
</organism>
<accession>A0A5N6KQZ1</accession>
<gene>
    <name evidence="3" type="ORF">FH972_022002</name>
</gene>
<name>A0A5N6KQZ1_9ROSI</name>
<feature type="signal peptide" evidence="2">
    <location>
        <begin position="1"/>
        <end position="22"/>
    </location>
</feature>
<dbReference type="SUPFAM" id="SSF48208">
    <property type="entry name" value="Six-hairpin glycosidases"/>
    <property type="match status" value="1"/>
</dbReference>
<dbReference type="InterPro" id="IPR005198">
    <property type="entry name" value="Glyco_hydro_76"/>
</dbReference>
<dbReference type="Proteomes" id="UP000327013">
    <property type="component" value="Unassembled WGS sequence"/>
</dbReference>
<feature type="chain" id="PRO_5024346251" description="Mannan endo-1,6-alpha-mannosidase" evidence="2">
    <location>
        <begin position="23"/>
        <end position="517"/>
    </location>
</feature>
<keyword evidence="2" id="KW-0732">Signal</keyword>
<dbReference type="Pfam" id="PF03663">
    <property type="entry name" value="Glyco_hydro_76"/>
    <property type="match status" value="2"/>
</dbReference>
<evidence type="ECO:0000313" key="4">
    <source>
        <dbReference type="Proteomes" id="UP000327013"/>
    </source>
</evidence>
<dbReference type="PANTHER" id="PTHR47791">
    <property type="entry name" value="MEIOTICALLY UP-REGULATED GENE 191 PROTEIN"/>
    <property type="match status" value="1"/>
</dbReference>
<dbReference type="EMBL" id="VIBQ01000010">
    <property type="protein sequence ID" value="KAB8339066.1"/>
    <property type="molecule type" value="Genomic_DNA"/>
</dbReference>
<dbReference type="AlphaFoldDB" id="A0A5N6KQZ1"/>
<keyword evidence="4" id="KW-1185">Reference proteome</keyword>
<feature type="region of interest" description="Disordered" evidence="1">
    <location>
        <begin position="228"/>
        <end position="248"/>
    </location>
</feature>
<dbReference type="OrthoDB" id="4104179at2759"/>
<evidence type="ECO:0000313" key="3">
    <source>
        <dbReference type="EMBL" id="KAB8339066.1"/>
    </source>
</evidence>
<dbReference type="PANTHER" id="PTHR47791:SF2">
    <property type="entry name" value="ENDO MANNANASE, GH76 FAMILY (EUROFUNG)"/>
    <property type="match status" value="1"/>
</dbReference>
<reference evidence="3 4" key="1">
    <citation type="submission" date="2019-06" db="EMBL/GenBank/DDBJ databases">
        <title>A chromosomal-level reference genome of Carpinus fangiana (Coryloideae, Betulaceae).</title>
        <authorList>
            <person name="Yang X."/>
            <person name="Wang Z."/>
            <person name="Zhang L."/>
            <person name="Hao G."/>
            <person name="Liu J."/>
            <person name="Yang Y."/>
        </authorList>
    </citation>
    <scope>NUCLEOTIDE SEQUENCE [LARGE SCALE GENOMIC DNA]</scope>
    <source>
        <strain evidence="3">Cfa_2016G</strain>
        <tissue evidence="3">Leaf</tissue>
    </source>
</reference>
<evidence type="ECO:0000256" key="1">
    <source>
        <dbReference type="SAM" id="MobiDB-lite"/>
    </source>
</evidence>
<evidence type="ECO:0000256" key="2">
    <source>
        <dbReference type="SAM" id="SignalP"/>
    </source>
</evidence>
<comment type="caution">
    <text evidence="3">The sequence shown here is derived from an EMBL/GenBank/DDBJ whole genome shotgun (WGS) entry which is preliminary data.</text>
</comment>
<sequence length="517" mass="55805">MPRYPALAFAALLLGDSLLCHAGVVAPRQDSADVAAFKDLDSTYNTLQSAYFDGTTWVVPLQWQQAVTGTLVDASLESYTAALQKYGGIPTTSSTLSVDDGKAFIEKQYGDVLTYYNSGEQVEQIYNDAYDDVQWVILEWLEAIKFVNKYNAYSGGAFSSTQDIAAFAHRAHQFYDRVSDKFDTSLCDGGLTWNPTLATYKNAITNQLFVSASVGMYLYFPGDSNTSPYSSTPPAGTNRPDLTPISAQDPSFLDNAKKEYDWIMSHNFTNAQGLYTDGFHISDGQTSCDQRDEAVYTYNQGVILSGMRGLWEATGDTSYLADGYNLINTVISATGNNAGNSDFAGLGRSGIMEDICDADASCSQDSQSFKGIYFHHLTLFCESLPTDTALVPGVTFTADAATAATHKSNCQDYAPWVAKNAAAALSTRNGTGIFGGWWGENQSAAAGIGGAAAAQPAGAQDYRNHPEILTQAPWVKEGGGQVRMARRDINDGGLGRTEETQLSGLGVVRANWEFLQI</sequence>
<dbReference type="GO" id="GO:0005975">
    <property type="term" value="P:carbohydrate metabolic process"/>
    <property type="evidence" value="ECO:0007669"/>
    <property type="project" value="InterPro"/>
</dbReference>
<proteinExistence type="predicted"/>
<dbReference type="InterPro" id="IPR008928">
    <property type="entry name" value="6-hairpin_glycosidase_sf"/>
</dbReference>
<dbReference type="InterPro" id="IPR053169">
    <property type="entry name" value="MUG_Protein"/>
</dbReference>
<dbReference type="Gene3D" id="1.50.10.20">
    <property type="match status" value="1"/>
</dbReference>
<evidence type="ECO:0008006" key="5">
    <source>
        <dbReference type="Google" id="ProtNLM"/>
    </source>
</evidence>